<proteinExistence type="predicted"/>
<dbReference type="InterPro" id="IPR039422">
    <property type="entry name" value="MarR/SlyA-like"/>
</dbReference>
<gene>
    <name evidence="3" type="primary">badR_2</name>
    <name evidence="2" type="ORF">I6G29_00090</name>
    <name evidence="3" type="ORF">NCTC11997_02738</name>
</gene>
<evidence type="ECO:0000313" key="5">
    <source>
        <dbReference type="Proteomes" id="UP000594903"/>
    </source>
</evidence>
<dbReference type="InterPro" id="IPR000835">
    <property type="entry name" value="HTH_MarR-typ"/>
</dbReference>
<dbReference type="InterPro" id="IPR036390">
    <property type="entry name" value="WH_DNA-bd_sf"/>
</dbReference>
<reference evidence="2 5" key="2">
    <citation type="submission" date="2020-12" db="EMBL/GenBank/DDBJ databases">
        <title>FDA dAtabase for Regulatory Grade micrObial Sequences (FDA-ARGOS): Supporting development and validation of Infectious Disease Dx tests.</title>
        <authorList>
            <person name="Sproer C."/>
            <person name="Gronow S."/>
            <person name="Severitt S."/>
            <person name="Schroder I."/>
            <person name="Tallon L."/>
            <person name="Sadzewicz L."/>
            <person name="Zhao X."/>
            <person name="Boylan J."/>
            <person name="Ott S."/>
            <person name="Bowen H."/>
            <person name="Vavikolanu K."/>
            <person name="Mehta A."/>
            <person name="Aluvathingal J."/>
            <person name="Nadendla S."/>
            <person name="Lowell S."/>
            <person name="Myers T."/>
            <person name="Yan Y."/>
            <person name="Sichtig H."/>
        </authorList>
    </citation>
    <scope>NUCLEOTIDE SEQUENCE [LARGE SCALE GENOMIC DNA]</scope>
    <source>
        <strain evidence="2 5">FDAARGOS_872</strain>
        <plasmid evidence="2 5">unnamed</plasmid>
    </source>
</reference>
<name>A0A379B0F6_9BURK</name>
<dbReference type="Proteomes" id="UP000254603">
    <property type="component" value="Unassembled WGS sequence"/>
</dbReference>
<dbReference type="SUPFAM" id="SSF46785">
    <property type="entry name" value="Winged helix' DNA-binding domain"/>
    <property type="match status" value="1"/>
</dbReference>
<dbReference type="PANTHER" id="PTHR33164:SF43">
    <property type="entry name" value="HTH-TYPE TRANSCRIPTIONAL REPRESSOR YETL"/>
    <property type="match status" value="1"/>
</dbReference>
<protein>
    <submittedName>
        <fullName evidence="3">Benzoate anaerobic degradation regulator</fullName>
    </submittedName>
    <submittedName>
        <fullName evidence="2">MarR family transcriptional regulator</fullName>
    </submittedName>
</protein>
<dbReference type="PROSITE" id="PS50995">
    <property type="entry name" value="HTH_MARR_2"/>
    <property type="match status" value="1"/>
</dbReference>
<dbReference type="Gene3D" id="1.10.10.10">
    <property type="entry name" value="Winged helix-like DNA-binding domain superfamily/Winged helix DNA-binding domain"/>
    <property type="match status" value="1"/>
</dbReference>
<dbReference type="OrthoDB" id="9787636at2"/>
<evidence type="ECO:0000313" key="2">
    <source>
        <dbReference type="EMBL" id="QPT38956.1"/>
    </source>
</evidence>
<geneLocation type="plasmid" evidence="2 5">
    <name>unnamed</name>
</geneLocation>
<dbReference type="Pfam" id="PF01047">
    <property type="entry name" value="MarR"/>
    <property type="match status" value="1"/>
</dbReference>
<dbReference type="GO" id="GO:0006950">
    <property type="term" value="P:response to stress"/>
    <property type="evidence" value="ECO:0007669"/>
    <property type="project" value="TreeGrafter"/>
</dbReference>
<sequence length="165" mass="18634">MFELKDLPSYQTLVEFGELYGNSDVEGLHTWLIWASATEEMLHAFEANLARAGGLAQTQFFVLILLKRNPEGLSVGALAEGVAVTSQTMTRTIDRMQGAGLCQRYPDPADRRAWIVRLSSAGEDLLAQVLPAHYEWVSQLMSHFDEQERVVLKKLMLKLKRIELE</sequence>
<reference evidence="3 4" key="1">
    <citation type="submission" date="2018-06" db="EMBL/GenBank/DDBJ databases">
        <authorList>
            <consortium name="Pathogen Informatics"/>
            <person name="Doyle S."/>
        </authorList>
    </citation>
    <scope>NUCLEOTIDE SEQUENCE [LARGE SCALE GENOMIC DNA]</scope>
    <source>
        <strain evidence="3 4">NCTC11997</strain>
    </source>
</reference>
<dbReference type="InterPro" id="IPR036388">
    <property type="entry name" value="WH-like_DNA-bd_sf"/>
</dbReference>
<dbReference type="AlphaFoldDB" id="A0A379B0F6"/>
<keyword evidence="5" id="KW-1185">Reference proteome</keyword>
<keyword evidence="2" id="KW-0614">Plasmid</keyword>
<dbReference type="PRINTS" id="PR00598">
    <property type="entry name" value="HTHMARR"/>
</dbReference>
<evidence type="ECO:0000259" key="1">
    <source>
        <dbReference type="PROSITE" id="PS50995"/>
    </source>
</evidence>
<evidence type="ECO:0000313" key="4">
    <source>
        <dbReference type="Proteomes" id="UP000254603"/>
    </source>
</evidence>
<dbReference type="EMBL" id="UGSB01000002">
    <property type="protein sequence ID" value="SUB29802.1"/>
    <property type="molecule type" value="Genomic_DNA"/>
</dbReference>
<dbReference type="SMART" id="SM00347">
    <property type="entry name" value="HTH_MARR"/>
    <property type="match status" value="1"/>
</dbReference>
<dbReference type="STRING" id="1122619.GCA_000373745_02249"/>
<accession>A0A379B0F6</accession>
<dbReference type="PANTHER" id="PTHR33164">
    <property type="entry name" value="TRANSCRIPTIONAL REGULATOR, MARR FAMILY"/>
    <property type="match status" value="1"/>
</dbReference>
<feature type="domain" description="HTH marR-type" evidence="1">
    <location>
        <begin position="25"/>
        <end position="161"/>
    </location>
</feature>
<evidence type="ECO:0000313" key="3">
    <source>
        <dbReference type="EMBL" id="SUB29802.1"/>
    </source>
</evidence>
<dbReference type="RefSeq" id="WP_018575433.1">
    <property type="nucleotide sequence ID" value="NZ_CP065724.1"/>
</dbReference>
<dbReference type="GO" id="GO:0003700">
    <property type="term" value="F:DNA-binding transcription factor activity"/>
    <property type="evidence" value="ECO:0007669"/>
    <property type="project" value="InterPro"/>
</dbReference>
<dbReference type="Proteomes" id="UP000594903">
    <property type="component" value="Plasmid unnamed"/>
</dbReference>
<organism evidence="3 4">
    <name type="scientific">Oligella ureolytica</name>
    <dbReference type="NCBI Taxonomy" id="90244"/>
    <lineage>
        <taxon>Bacteria</taxon>
        <taxon>Pseudomonadati</taxon>
        <taxon>Pseudomonadota</taxon>
        <taxon>Betaproteobacteria</taxon>
        <taxon>Burkholderiales</taxon>
        <taxon>Alcaligenaceae</taxon>
        <taxon>Oligella</taxon>
    </lineage>
</organism>
<dbReference type="EMBL" id="CP065724">
    <property type="protein sequence ID" value="QPT38956.1"/>
    <property type="molecule type" value="Genomic_DNA"/>
</dbReference>